<evidence type="ECO:0000256" key="2">
    <source>
        <dbReference type="ARBA" id="ARBA00005382"/>
    </source>
</evidence>
<evidence type="ECO:0000256" key="5">
    <source>
        <dbReference type="ARBA" id="ARBA00022801"/>
    </source>
</evidence>
<dbReference type="Pfam" id="PF17189">
    <property type="entry name" value="Glyco_hydro_30C"/>
    <property type="match status" value="1"/>
</dbReference>
<feature type="domain" description="Glycosyl hydrolase family 30 beta sandwich" evidence="12">
    <location>
        <begin position="421"/>
        <end position="474"/>
    </location>
</feature>
<feature type="signal peptide" evidence="10">
    <location>
        <begin position="1"/>
        <end position="17"/>
    </location>
</feature>
<dbReference type="Gene3D" id="3.20.20.80">
    <property type="entry name" value="Glycosidases"/>
    <property type="match status" value="1"/>
</dbReference>
<keyword evidence="5 9" id="KW-0378">Hydrolase</keyword>
<evidence type="ECO:0000256" key="1">
    <source>
        <dbReference type="ARBA" id="ARBA00004613"/>
    </source>
</evidence>
<keyword evidence="6 9" id="KW-0326">Glycosidase</keyword>
<evidence type="ECO:0000313" key="14">
    <source>
        <dbReference type="Proteomes" id="UP000829685"/>
    </source>
</evidence>
<name>A0A9P9WB84_9PEZI</name>
<dbReference type="InterPro" id="IPR001139">
    <property type="entry name" value="Glyco_hydro_30"/>
</dbReference>
<evidence type="ECO:0000256" key="3">
    <source>
        <dbReference type="ARBA" id="ARBA00022525"/>
    </source>
</evidence>
<dbReference type="PANTHER" id="PTHR11069:SF23">
    <property type="entry name" value="LYSOSOMAL ACID GLUCOSYLCERAMIDASE"/>
    <property type="match status" value="1"/>
</dbReference>
<dbReference type="PANTHER" id="PTHR11069">
    <property type="entry name" value="GLUCOSYLCERAMIDASE"/>
    <property type="match status" value="1"/>
</dbReference>
<keyword evidence="4 10" id="KW-0732">Signal</keyword>
<evidence type="ECO:0000313" key="13">
    <source>
        <dbReference type="EMBL" id="KAI1856055.1"/>
    </source>
</evidence>
<dbReference type="GO" id="GO:0005576">
    <property type="term" value="C:extracellular region"/>
    <property type="evidence" value="ECO:0007669"/>
    <property type="project" value="UniProtKB-SubCell"/>
</dbReference>
<comment type="caution">
    <text evidence="13">The sequence shown here is derived from an EMBL/GenBank/DDBJ whole genome shotgun (WGS) entry which is preliminary data.</text>
</comment>
<evidence type="ECO:0000256" key="9">
    <source>
        <dbReference type="RuleBase" id="RU361188"/>
    </source>
</evidence>
<dbReference type="InterPro" id="IPR033453">
    <property type="entry name" value="Glyco_hydro_30_TIM-barrel"/>
</dbReference>
<dbReference type="GO" id="GO:0016020">
    <property type="term" value="C:membrane"/>
    <property type="evidence" value="ECO:0007669"/>
    <property type="project" value="GOC"/>
</dbReference>
<dbReference type="GO" id="GO:0006680">
    <property type="term" value="P:glucosylceramide catabolic process"/>
    <property type="evidence" value="ECO:0007669"/>
    <property type="project" value="TreeGrafter"/>
</dbReference>
<evidence type="ECO:0000256" key="10">
    <source>
        <dbReference type="SAM" id="SignalP"/>
    </source>
</evidence>
<dbReference type="GO" id="GO:0004348">
    <property type="term" value="F:glucosylceramidase activity"/>
    <property type="evidence" value="ECO:0007669"/>
    <property type="project" value="InterPro"/>
</dbReference>
<organism evidence="13 14">
    <name type="scientific">Neoarthrinium moseri</name>
    <dbReference type="NCBI Taxonomy" id="1658444"/>
    <lineage>
        <taxon>Eukaryota</taxon>
        <taxon>Fungi</taxon>
        <taxon>Dikarya</taxon>
        <taxon>Ascomycota</taxon>
        <taxon>Pezizomycotina</taxon>
        <taxon>Sordariomycetes</taxon>
        <taxon>Xylariomycetidae</taxon>
        <taxon>Amphisphaeriales</taxon>
        <taxon>Apiosporaceae</taxon>
        <taxon>Neoarthrinium</taxon>
    </lineage>
</organism>
<dbReference type="AlphaFoldDB" id="A0A9P9WB84"/>
<accession>A0A9P9WB84</accession>
<evidence type="ECO:0000256" key="8">
    <source>
        <dbReference type="ARBA" id="ARBA00038935"/>
    </source>
</evidence>
<dbReference type="Proteomes" id="UP000829685">
    <property type="component" value="Unassembled WGS sequence"/>
</dbReference>
<sequence>MLFPLLAILAGSQVVSSSVLNSRQGSAKAFCSSSDRRYNVSSWDAPVSGPGTPGSSSTWKLTIDDTTAGHKQKVTGFGASVTDATVTVINALPDALRTQLLNELMTADGADFSFLRHTIASSDLSAKPAYSYDDAGGNADPSLGSFSLGDRGNAMAEMLSQMQALKPSLTLLGSVWAPPAWMQLDRALTGTTVNNNLDHAYVDQYAQYFVKYIQAYAAKGAQVDAITIQNEPLNSQSGYPTMYISADESAALIRDNVGPALKAAGLNTKVWAYDHNTDVPSYPQTVIDTASAYVDSVAWHCYASSNNWKVLTDFHNSNPNSIQYMTECWTSSQYTSWNAASGFAMGPLQNWAQGALAWTLGTDTEDGPFLGGCDTCRGLVVVDTNQKTYEFQVDYYMMAQYSKFIPNGAIILDGSGSYTYDSGAGIQSVASLNPDGTRTVVIENTFDNDVYVTLDTKSGQQWSGNIHAKSVVTWVLS</sequence>
<dbReference type="SUPFAM" id="SSF51445">
    <property type="entry name" value="(Trans)glycosidases"/>
    <property type="match status" value="1"/>
</dbReference>
<comment type="catalytic activity">
    <reaction evidence="7">
        <text>Random hydrolysis of (1-&gt;6)-linkages in (1-&gt;6)-beta-D-glucans.</text>
        <dbReference type="EC" id="3.2.1.75"/>
    </reaction>
</comment>
<evidence type="ECO:0000256" key="6">
    <source>
        <dbReference type="ARBA" id="ARBA00023295"/>
    </source>
</evidence>
<dbReference type="FunFam" id="3.20.20.80:FF:000128">
    <property type="entry name" value="Endo-1,6-beta-D-glucanase neg1"/>
    <property type="match status" value="1"/>
</dbReference>
<proteinExistence type="inferred from homology"/>
<dbReference type="InterPro" id="IPR013780">
    <property type="entry name" value="Glyco_hydro_b"/>
</dbReference>
<gene>
    <name evidence="13" type="ORF">JX265_011952</name>
</gene>
<evidence type="ECO:0000259" key="11">
    <source>
        <dbReference type="Pfam" id="PF02055"/>
    </source>
</evidence>
<feature type="domain" description="Glycosyl hydrolase family 30 TIM-barrel" evidence="11">
    <location>
        <begin position="74"/>
        <end position="405"/>
    </location>
</feature>
<dbReference type="EMBL" id="JAFIMR010000047">
    <property type="protein sequence ID" value="KAI1856055.1"/>
    <property type="molecule type" value="Genomic_DNA"/>
</dbReference>
<dbReference type="Gene3D" id="2.60.40.1180">
    <property type="entry name" value="Golgi alpha-mannosidase II"/>
    <property type="match status" value="1"/>
</dbReference>
<keyword evidence="3" id="KW-0964">Secreted</keyword>
<keyword evidence="14" id="KW-1185">Reference proteome</keyword>
<reference evidence="13" key="1">
    <citation type="submission" date="2021-03" db="EMBL/GenBank/DDBJ databases">
        <title>Revisited historic fungal species revealed as producer of novel bioactive compounds through whole genome sequencing and comparative genomics.</title>
        <authorList>
            <person name="Vignolle G.A."/>
            <person name="Hochenegger N."/>
            <person name="Mach R.L."/>
            <person name="Mach-Aigner A.R."/>
            <person name="Javad Rahimi M."/>
            <person name="Salim K.A."/>
            <person name="Chan C.M."/>
            <person name="Lim L.B.L."/>
            <person name="Cai F."/>
            <person name="Druzhinina I.S."/>
            <person name="U'Ren J.M."/>
            <person name="Derntl C."/>
        </authorList>
    </citation>
    <scope>NUCLEOTIDE SEQUENCE</scope>
    <source>
        <strain evidence="13">TUCIM 5799</strain>
    </source>
</reference>
<evidence type="ECO:0000259" key="12">
    <source>
        <dbReference type="Pfam" id="PF17189"/>
    </source>
</evidence>
<evidence type="ECO:0000256" key="7">
    <source>
        <dbReference type="ARBA" id="ARBA00036633"/>
    </source>
</evidence>
<dbReference type="EC" id="3.2.1.75" evidence="8"/>
<dbReference type="Pfam" id="PF02055">
    <property type="entry name" value="Glyco_hydro_30"/>
    <property type="match status" value="1"/>
</dbReference>
<evidence type="ECO:0000256" key="4">
    <source>
        <dbReference type="ARBA" id="ARBA00022729"/>
    </source>
</evidence>
<dbReference type="InterPro" id="IPR017853">
    <property type="entry name" value="GH"/>
</dbReference>
<dbReference type="InterPro" id="IPR033452">
    <property type="entry name" value="GH30_C"/>
</dbReference>
<comment type="subcellular location">
    <subcellularLocation>
        <location evidence="1">Secreted</location>
    </subcellularLocation>
</comment>
<feature type="chain" id="PRO_5040363869" description="glucan endo-1,6-beta-glucosidase" evidence="10">
    <location>
        <begin position="18"/>
        <end position="477"/>
    </location>
</feature>
<dbReference type="PRINTS" id="PR00843">
    <property type="entry name" value="GLHYDRLASE30"/>
</dbReference>
<protein>
    <recommendedName>
        <fullName evidence="8">glucan endo-1,6-beta-glucosidase</fullName>
        <ecNumber evidence="8">3.2.1.75</ecNumber>
    </recommendedName>
</protein>
<dbReference type="GO" id="GO:0046557">
    <property type="term" value="F:glucan endo-1,6-beta-glucosidase activity"/>
    <property type="evidence" value="ECO:0007669"/>
    <property type="project" value="UniProtKB-EC"/>
</dbReference>
<comment type="similarity">
    <text evidence="2 9">Belongs to the glycosyl hydrolase 30 family.</text>
</comment>